<dbReference type="SUPFAM" id="SSF52980">
    <property type="entry name" value="Restriction endonuclease-like"/>
    <property type="match status" value="1"/>
</dbReference>
<dbReference type="AlphaFoldDB" id="F0S2F4"/>
<reference evidence="2 3" key="1">
    <citation type="journal article" date="2011" name="Stand. Genomic Sci.">
        <title>Complete genome sequence of the thermophilic sulfur-reducer Desulfurobacterium thermolithotrophum type strain (BSA(T)) from a deep-sea hydrothermal vent.</title>
        <authorList>
            <person name="Goker M."/>
            <person name="Daligault H."/>
            <person name="Mwirichia R."/>
            <person name="Lapidus A."/>
            <person name="Lucas S."/>
            <person name="Deshpande S."/>
            <person name="Pagani I."/>
            <person name="Tapia R."/>
            <person name="Cheng J.F."/>
            <person name="Goodwin L."/>
            <person name="Pitluck S."/>
            <person name="Liolios K."/>
            <person name="Ivanova N."/>
            <person name="Mavromatis K."/>
            <person name="Mikhailova N."/>
            <person name="Pati A."/>
            <person name="Chen A."/>
            <person name="Palaniappan K."/>
            <person name="Han C."/>
            <person name="Land M."/>
            <person name="Hauser L."/>
            <person name="Pan C."/>
            <person name="Brambilla E.M."/>
            <person name="Rohde M."/>
            <person name="Spring S."/>
            <person name="Sikorski J."/>
            <person name="Wirth R."/>
            <person name="Detter J.C."/>
            <person name="Woyke T."/>
            <person name="Bristow J."/>
            <person name="Eisen J.A."/>
            <person name="Markowitz V."/>
            <person name="Hugenholtz P."/>
            <person name="Kyrpides N.C."/>
            <person name="Klenk H.P."/>
        </authorList>
    </citation>
    <scope>NUCLEOTIDE SEQUENCE [LARGE SCALE GENOMIC DNA]</scope>
    <source>
        <strain evidence="3">DSM 11699 / BSA</strain>
    </source>
</reference>
<evidence type="ECO:0000259" key="1">
    <source>
        <dbReference type="Pfam" id="PF12705"/>
    </source>
</evidence>
<dbReference type="KEGG" id="dte:Dester_1542"/>
<dbReference type="eggNOG" id="COG2887">
    <property type="taxonomic scope" value="Bacteria"/>
</dbReference>
<dbReference type="OrthoDB" id="9791397at2"/>
<accession>F0S2F4</accession>
<feature type="domain" description="PD-(D/E)XK endonuclease-like" evidence="1">
    <location>
        <begin position="15"/>
        <end position="264"/>
    </location>
</feature>
<sequence length="268" mass="31838">MELIENRIEIKHLRPWSFSKVQKAKRCQYEFYWNYVEKKEPLERADFLVLGSGVHFVLENALNAVFERERPLSRDLLFYFAETFKREEPLAEVNKIAEFFPNILKYVNGQLRRASESKFIASELELAVDKDFNLLSDFCSERVFLRGKLDFVFSKGDTLYIVDHKTSRSKNFNNKIKTQLRWYALLANVKFPEFKRFALEVHNVRYGTVNRFIFTENDLKLFKLRLLPIIENIEGELLGKSFSELIPSPCESNCRWCDFRHICQVANY</sequence>
<dbReference type="Gene3D" id="3.90.320.10">
    <property type="match status" value="1"/>
</dbReference>
<name>F0S2F4_DESTD</name>
<gene>
    <name evidence="2" type="ordered locus">Dester_1542</name>
</gene>
<dbReference type="InterPro" id="IPR011604">
    <property type="entry name" value="PDDEXK-like_dom_sf"/>
</dbReference>
<dbReference type="RefSeq" id="WP_013639116.1">
    <property type="nucleotide sequence ID" value="NC_015185.1"/>
</dbReference>
<evidence type="ECO:0000313" key="2">
    <source>
        <dbReference type="EMBL" id="ADY74169.1"/>
    </source>
</evidence>
<dbReference type="STRING" id="868864.Dester_1542"/>
<dbReference type="Pfam" id="PF12705">
    <property type="entry name" value="PDDEXK_1"/>
    <property type="match status" value="1"/>
</dbReference>
<protein>
    <recommendedName>
        <fullName evidence="1">PD-(D/E)XK endonuclease-like domain-containing protein</fullName>
    </recommendedName>
</protein>
<proteinExistence type="predicted"/>
<dbReference type="HOGENOM" id="CLU_1030282_0_0_0"/>
<dbReference type="Proteomes" id="UP000007102">
    <property type="component" value="Chromosome"/>
</dbReference>
<dbReference type="EMBL" id="CP002543">
    <property type="protein sequence ID" value="ADY74169.1"/>
    <property type="molecule type" value="Genomic_DNA"/>
</dbReference>
<evidence type="ECO:0000313" key="3">
    <source>
        <dbReference type="Proteomes" id="UP000007102"/>
    </source>
</evidence>
<dbReference type="InterPro" id="IPR038726">
    <property type="entry name" value="PDDEXK_AddAB-type"/>
</dbReference>
<dbReference type="InterPro" id="IPR011335">
    <property type="entry name" value="Restrct_endonuc-II-like"/>
</dbReference>
<reference evidence="3" key="2">
    <citation type="submission" date="2011-02" db="EMBL/GenBank/DDBJ databases">
        <title>The complete genome of Desulfurobacterium thermolithotrophum DSM 11699.</title>
        <authorList>
            <consortium name="US DOE Joint Genome Institute (JGI-PGF)"/>
            <person name="Lucas S."/>
            <person name="Copeland A."/>
            <person name="Lapidus A."/>
            <person name="Bruce D."/>
            <person name="Goodwin L."/>
            <person name="Pitluck S."/>
            <person name="Kyrpides N."/>
            <person name="Mavromatis K."/>
            <person name="Pagani I."/>
            <person name="Ivanova N."/>
            <person name="Mikhailova N."/>
            <person name="Daligault H."/>
            <person name="Detter J.C."/>
            <person name="Tapia R."/>
            <person name="Han C."/>
            <person name="Land M."/>
            <person name="Hauser L."/>
            <person name="Markowitz V."/>
            <person name="Cheng J.-F."/>
            <person name="Hugenholtz P."/>
            <person name="Woyke T."/>
            <person name="Wu D."/>
            <person name="Spring S."/>
            <person name="Brambilla E."/>
            <person name="Klenk H.-P."/>
            <person name="Eisen J.A."/>
        </authorList>
    </citation>
    <scope>NUCLEOTIDE SEQUENCE [LARGE SCALE GENOMIC DNA]</scope>
    <source>
        <strain evidence="3">DSM 11699 / BSA</strain>
    </source>
</reference>
<dbReference type="InParanoid" id="F0S2F4"/>
<keyword evidence="3" id="KW-1185">Reference proteome</keyword>
<organism evidence="2 3">
    <name type="scientific">Desulfurobacterium thermolithotrophum (strain DSM 11699 / BSA)</name>
    <dbReference type="NCBI Taxonomy" id="868864"/>
    <lineage>
        <taxon>Bacteria</taxon>
        <taxon>Pseudomonadati</taxon>
        <taxon>Aquificota</taxon>
        <taxon>Aquificia</taxon>
        <taxon>Desulfurobacteriales</taxon>
        <taxon>Desulfurobacteriaceae</taxon>
        <taxon>Desulfurobacterium</taxon>
    </lineage>
</organism>